<dbReference type="InterPro" id="IPR058741">
    <property type="entry name" value="MurL_C"/>
</dbReference>
<dbReference type="InterPro" id="IPR058740">
    <property type="entry name" value="MurL_N"/>
</dbReference>
<dbReference type="Proteomes" id="UP000649617">
    <property type="component" value="Unassembled WGS sequence"/>
</dbReference>
<feature type="compositionally biased region" description="Acidic residues" evidence="1">
    <location>
        <begin position="17"/>
        <end position="28"/>
    </location>
</feature>
<feature type="domain" description="MurL C-terminal" evidence="2">
    <location>
        <begin position="360"/>
        <end position="420"/>
    </location>
</feature>
<dbReference type="Pfam" id="PF26298">
    <property type="entry name" value="MurL_epimerase_C"/>
    <property type="match status" value="1"/>
</dbReference>
<dbReference type="AlphaFoldDB" id="A0A812S4H9"/>
<feature type="domain" description="MurL N-terminal" evidence="3">
    <location>
        <begin position="51"/>
        <end position="335"/>
    </location>
</feature>
<keyword evidence="5" id="KW-1185">Reference proteome</keyword>
<dbReference type="OrthoDB" id="99425at2759"/>
<reference evidence="4" key="1">
    <citation type="submission" date="2021-02" db="EMBL/GenBank/DDBJ databases">
        <authorList>
            <person name="Dougan E. K."/>
            <person name="Rhodes N."/>
            <person name="Thang M."/>
            <person name="Chan C."/>
        </authorList>
    </citation>
    <scope>NUCLEOTIDE SEQUENCE</scope>
</reference>
<gene>
    <name evidence="4" type="primary">murL</name>
    <name evidence="4" type="ORF">SPIL2461_LOCUS11489</name>
</gene>
<proteinExistence type="predicted"/>
<organism evidence="4 5">
    <name type="scientific">Symbiodinium pilosum</name>
    <name type="common">Dinoflagellate</name>
    <dbReference type="NCBI Taxonomy" id="2952"/>
    <lineage>
        <taxon>Eukaryota</taxon>
        <taxon>Sar</taxon>
        <taxon>Alveolata</taxon>
        <taxon>Dinophyceae</taxon>
        <taxon>Suessiales</taxon>
        <taxon>Symbiodiniaceae</taxon>
        <taxon>Symbiodinium</taxon>
    </lineage>
</organism>
<name>A0A812S4H9_SYMPI</name>
<protein>
    <submittedName>
        <fullName evidence="4">MurL protein</fullName>
    </submittedName>
</protein>
<evidence type="ECO:0000259" key="3">
    <source>
        <dbReference type="Pfam" id="PF26299"/>
    </source>
</evidence>
<feature type="region of interest" description="Disordered" evidence="1">
    <location>
        <begin position="1"/>
        <end position="32"/>
    </location>
</feature>
<evidence type="ECO:0000259" key="2">
    <source>
        <dbReference type="Pfam" id="PF26298"/>
    </source>
</evidence>
<evidence type="ECO:0000313" key="4">
    <source>
        <dbReference type="EMBL" id="CAE7460419.1"/>
    </source>
</evidence>
<evidence type="ECO:0000313" key="5">
    <source>
        <dbReference type="Proteomes" id="UP000649617"/>
    </source>
</evidence>
<sequence>MANSYLDGFDLPPSSSEEGDQQESDTEGNQEQVRPEPFLRYKAVRIFWPRIQFTYAVCDETEIHSECVLPGEIAGQGFPSDAERQQQLEVAALNVGMVLLAWYWMACGHRRVVVSAGYLDSDQVAWWEWFYANCFAEFAFINGFTEEQIRLLIEVDAPQKDPPSWPKCKQTASPPSLPNAKVLCLLGGGKDSLVVHQMLRDAGVSNLTWLYVGDGLQEFQSSWRLQAAVQRSGSPALVMAHDFQNEGLAKLRKSHRLHACGHPWAALVGFDAVLVALLGCYDYVAVGNERSANFGNGVRVGSLEVNHQFDKSFEFESRMHAYVLQNVAPGVYYFSALQHLWEVQIAWLFCRRSASFLDIFISCNDSDGLNEWCCDCDKCCFVFGLLAAWESAGVLAKHFGKNLFEHPKLIQNFQNLLGISTRVSEVEPWGPQNSGTSLARKPFECVGTQEEVLLSLWLARETWRGEGLPLALASLPLNGGQEHLDLLCDYNPRNLLPEWLLPCVTGDSTLVSPEHEEFRKPSDKLAYLWKAFWSTALSAILGELKRRQAKTVREKWPLGLK</sequence>
<dbReference type="EMBL" id="CAJNIZ010022225">
    <property type="protein sequence ID" value="CAE7460419.1"/>
    <property type="molecule type" value="Genomic_DNA"/>
</dbReference>
<dbReference type="Pfam" id="PF26299">
    <property type="entry name" value="MurL_N"/>
    <property type="match status" value="1"/>
</dbReference>
<evidence type="ECO:0000256" key="1">
    <source>
        <dbReference type="SAM" id="MobiDB-lite"/>
    </source>
</evidence>
<comment type="caution">
    <text evidence="4">The sequence shown here is derived from an EMBL/GenBank/DDBJ whole genome shotgun (WGS) entry which is preliminary data.</text>
</comment>
<accession>A0A812S4H9</accession>